<comment type="caution">
    <text evidence="1">The sequence shown here is derived from an EMBL/GenBank/DDBJ whole genome shotgun (WGS) entry which is preliminary data.</text>
</comment>
<dbReference type="RefSeq" id="WP_310010512.1">
    <property type="nucleotide sequence ID" value="NZ_JAVDQT010000001.1"/>
</dbReference>
<sequence length="258" mass="27456">MAMVLRSDADASAYSKKMLSSQQPGLILLGVFDTSEGKATNNFSLSGADETWEVVGTPTIGLTGTEFKARSNFLQTEVQEPAGDLTVMCVGRALHTRDEILAGGGAFQPLMVGSYAAVSGQYSGIAAGFSASTGNFSVARAIRRTDGSTVMLTANMGNTINYTTWHLFAMRFNTATRTVVMDAITHGVKTTNVESDTGAVAVRGTDPRIRIGSGYTSQSGPSAISQVRMWNRYLSDAALAEVAAEMRLYELEHNGRTV</sequence>
<evidence type="ECO:0008006" key="3">
    <source>
        <dbReference type="Google" id="ProtNLM"/>
    </source>
</evidence>
<dbReference type="Gene3D" id="2.60.120.200">
    <property type="match status" value="1"/>
</dbReference>
<dbReference type="InterPro" id="IPR013320">
    <property type="entry name" value="ConA-like_dom_sf"/>
</dbReference>
<accession>A0ABU1M5K5</accession>
<gene>
    <name evidence="1" type="ORF">J2782_001014</name>
</gene>
<protein>
    <recommendedName>
        <fullName evidence="3">LamG domain-containing protein</fullName>
    </recommendedName>
</protein>
<organism evidence="1 2">
    <name type="scientific">Brucella pseudogrignonensis</name>
    <dbReference type="NCBI Taxonomy" id="419475"/>
    <lineage>
        <taxon>Bacteria</taxon>
        <taxon>Pseudomonadati</taxon>
        <taxon>Pseudomonadota</taxon>
        <taxon>Alphaproteobacteria</taxon>
        <taxon>Hyphomicrobiales</taxon>
        <taxon>Brucellaceae</taxon>
        <taxon>Brucella/Ochrobactrum group</taxon>
        <taxon>Brucella</taxon>
    </lineage>
</organism>
<evidence type="ECO:0000313" key="1">
    <source>
        <dbReference type="EMBL" id="MDR6431309.1"/>
    </source>
</evidence>
<evidence type="ECO:0000313" key="2">
    <source>
        <dbReference type="Proteomes" id="UP001184614"/>
    </source>
</evidence>
<dbReference type="SUPFAM" id="SSF49899">
    <property type="entry name" value="Concanavalin A-like lectins/glucanases"/>
    <property type="match status" value="1"/>
</dbReference>
<keyword evidence="2" id="KW-1185">Reference proteome</keyword>
<dbReference type="EMBL" id="JAVDQT010000001">
    <property type="protein sequence ID" value="MDR6431309.1"/>
    <property type="molecule type" value="Genomic_DNA"/>
</dbReference>
<reference evidence="1 2" key="1">
    <citation type="submission" date="2023-07" db="EMBL/GenBank/DDBJ databases">
        <title>Sorghum-associated microbial communities from plants grown in Nebraska, USA.</title>
        <authorList>
            <person name="Schachtman D."/>
        </authorList>
    </citation>
    <scope>NUCLEOTIDE SEQUENCE [LARGE SCALE GENOMIC DNA]</scope>
    <source>
        <strain evidence="1 2">DS1730</strain>
    </source>
</reference>
<name>A0ABU1M5K5_9HYPH</name>
<proteinExistence type="predicted"/>
<dbReference type="Proteomes" id="UP001184614">
    <property type="component" value="Unassembled WGS sequence"/>
</dbReference>